<keyword evidence="3" id="KW-1185">Reference proteome</keyword>
<organism evidence="2 3">
    <name type="scientific">Hallella faecis</name>
    <dbReference type="NCBI Taxonomy" id="2841596"/>
    <lineage>
        <taxon>Bacteria</taxon>
        <taxon>Pseudomonadati</taxon>
        <taxon>Bacteroidota</taxon>
        <taxon>Bacteroidia</taxon>
        <taxon>Bacteroidales</taxon>
        <taxon>Prevotellaceae</taxon>
        <taxon>Hallella</taxon>
    </lineage>
</organism>
<name>A0ABV1FTE7_9BACT</name>
<proteinExistence type="predicted"/>
<comment type="caution">
    <text evidence="2">The sequence shown here is derived from an EMBL/GenBank/DDBJ whole genome shotgun (WGS) entry which is preliminary data.</text>
</comment>
<feature type="transmembrane region" description="Helical" evidence="1">
    <location>
        <begin position="6"/>
        <end position="25"/>
    </location>
</feature>
<evidence type="ECO:0000256" key="1">
    <source>
        <dbReference type="SAM" id="Phobius"/>
    </source>
</evidence>
<keyword evidence="1" id="KW-0812">Transmembrane</keyword>
<sequence>MTETLLLSVLIIAIAVGLLSVKVIFKKNGRFESQHIHDSQAMKDRGIHCVLDQDREAQSKKPLLS</sequence>
<evidence type="ECO:0000313" key="2">
    <source>
        <dbReference type="EMBL" id="MEQ2487623.1"/>
    </source>
</evidence>
<dbReference type="RefSeq" id="WP_215760690.1">
    <property type="nucleotide sequence ID" value="NZ_JAHKBE010000062.1"/>
</dbReference>
<dbReference type="EMBL" id="JBBNFP010000061">
    <property type="protein sequence ID" value="MEQ2487623.1"/>
    <property type="molecule type" value="Genomic_DNA"/>
</dbReference>
<protein>
    <submittedName>
        <fullName evidence="2">Uncharacterized protein</fullName>
    </submittedName>
</protein>
<accession>A0ABV1FTE7</accession>
<evidence type="ECO:0000313" key="3">
    <source>
        <dbReference type="Proteomes" id="UP001487296"/>
    </source>
</evidence>
<gene>
    <name evidence="2" type="ORF">AAAT34_11310</name>
</gene>
<keyword evidence="1" id="KW-1133">Transmembrane helix</keyword>
<dbReference type="Proteomes" id="UP001487296">
    <property type="component" value="Unassembled WGS sequence"/>
</dbReference>
<reference evidence="2 3" key="1">
    <citation type="submission" date="2024-04" db="EMBL/GenBank/DDBJ databases">
        <title>Human intestinal bacterial collection.</title>
        <authorList>
            <person name="Pauvert C."/>
            <person name="Hitch T.C.A."/>
            <person name="Clavel T."/>
        </authorList>
    </citation>
    <scope>NUCLEOTIDE SEQUENCE [LARGE SCALE GENOMIC DNA]</scope>
    <source>
        <strain evidence="2 3">CLA-AA-H145</strain>
    </source>
</reference>
<keyword evidence="1" id="KW-0472">Membrane</keyword>